<feature type="compositionally biased region" description="Polar residues" evidence="1">
    <location>
        <begin position="403"/>
        <end position="417"/>
    </location>
</feature>
<dbReference type="Pfam" id="PF02120">
    <property type="entry name" value="Flg_hook"/>
    <property type="match status" value="1"/>
</dbReference>
<dbReference type="Gene3D" id="3.30.750.140">
    <property type="match status" value="1"/>
</dbReference>
<feature type="region of interest" description="Disordered" evidence="1">
    <location>
        <begin position="231"/>
        <end position="251"/>
    </location>
</feature>
<proteinExistence type="predicted"/>
<reference evidence="3 4" key="1">
    <citation type="submission" date="2019-04" db="EMBL/GenBank/DDBJ databases">
        <title>Genome sequencing of Clostridium botulinum Groups I-IV and Clostridium butyricum.</title>
        <authorList>
            <person name="Brunt J."/>
            <person name="Van Vliet A.H.M."/>
            <person name="Stringer S.C."/>
            <person name="Carter A.T."/>
            <person name="Peck M.W."/>
        </authorList>
    </citation>
    <scope>NUCLEOTIDE SEQUENCE [LARGE SCALE GENOMIC DNA]</scope>
    <source>
        <strain evidence="3 4">IFR 18/094</strain>
    </source>
</reference>
<evidence type="ECO:0000256" key="1">
    <source>
        <dbReference type="SAM" id="MobiDB-lite"/>
    </source>
</evidence>
<feature type="domain" description="Flagellar hook-length control protein-like C-terminal" evidence="2">
    <location>
        <begin position="311"/>
        <end position="390"/>
    </location>
</feature>
<feature type="compositionally biased region" description="Polar residues" evidence="1">
    <location>
        <begin position="231"/>
        <end position="248"/>
    </location>
</feature>
<accession>A0A6M0R6W5</accession>
<dbReference type="RefSeq" id="WP_163248261.1">
    <property type="nucleotide sequence ID" value="NZ_SXDP01000001.1"/>
</dbReference>
<dbReference type="InterPro" id="IPR038610">
    <property type="entry name" value="FliK-like_C_sf"/>
</dbReference>
<evidence type="ECO:0000313" key="3">
    <source>
        <dbReference type="EMBL" id="NEZ45893.1"/>
    </source>
</evidence>
<gene>
    <name evidence="3" type="ORF">FDF74_01555</name>
</gene>
<dbReference type="EMBL" id="SXDP01000001">
    <property type="protein sequence ID" value="NEZ45893.1"/>
    <property type="molecule type" value="Genomic_DNA"/>
</dbReference>
<dbReference type="AlphaFoldDB" id="A0A6M0R6W5"/>
<organism evidence="3 4">
    <name type="scientific">Clostridium niameyense</name>
    <dbReference type="NCBI Taxonomy" id="1622073"/>
    <lineage>
        <taxon>Bacteria</taxon>
        <taxon>Bacillati</taxon>
        <taxon>Bacillota</taxon>
        <taxon>Clostridia</taxon>
        <taxon>Eubacteriales</taxon>
        <taxon>Clostridiaceae</taxon>
        <taxon>Clostridium</taxon>
    </lineage>
</organism>
<dbReference type="InterPro" id="IPR021136">
    <property type="entry name" value="Flagellar_hook_control-like_C"/>
</dbReference>
<feature type="compositionally biased region" description="Polar residues" evidence="1">
    <location>
        <begin position="430"/>
        <end position="442"/>
    </location>
</feature>
<dbReference type="CDD" id="cd17470">
    <property type="entry name" value="T3SS_Flik_C"/>
    <property type="match status" value="1"/>
</dbReference>
<name>A0A6M0R6W5_9CLOT</name>
<dbReference type="Proteomes" id="UP000473885">
    <property type="component" value="Unassembled WGS sequence"/>
</dbReference>
<feature type="compositionally biased region" description="Polar residues" evidence="1">
    <location>
        <begin position="212"/>
        <end position="224"/>
    </location>
</feature>
<sequence length="442" mass="49996">MDIKSINALINANKSNGKITNKECNKTSFNSILNSRKENSIKNEIPKEKLKEIKSKLQDMGFSKEDVDSIKNLDDLKKLVKKSLDDKDSKDIEDILLKMIELILKSMNNKLDISKEKLKGNKDINDLLKIMDKDSSNKTYDLLNKLEGLLNKFAENQENDELSKSILEAIQNKLDKLSLEDVTKDDKSTSILENIKNKLNKALSEVDKSSKTQENSLNSLGDNLNKTVKLDNVSSEDSNSKEFNNNPENGEKDFLEELLKNGEENKDKIDKTVNLMSHIRQDNKINPTLSKDASTNIVLNKDTLNSDLIKAIKFMNINDMKDLTVKIMPKELGEVVIKLTMEAGIMKANISATSKETYNLLNANLNHIEDQLQQNNIKVQDVSLNIYEEDTTFFKEGFSENRGSFNEGKNSKNNGHSINPIDREDDLKDNTSSLESNVNMLA</sequence>
<feature type="region of interest" description="Disordered" evidence="1">
    <location>
        <begin position="403"/>
        <end position="442"/>
    </location>
</feature>
<keyword evidence="4" id="KW-1185">Reference proteome</keyword>
<evidence type="ECO:0000313" key="4">
    <source>
        <dbReference type="Proteomes" id="UP000473885"/>
    </source>
</evidence>
<feature type="region of interest" description="Disordered" evidence="1">
    <location>
        <begin position="205"/>
        <end position="224"/>
    </location>
</feature>
<evidence type="ECO:0000259" key="2">
    <source>
        <dbReference type="Pfam" id="PF02120"/>
    </source>
</evidence>
<protein>
    <recommendedName>
        <fullName evidence="2">Flagellar hook-length control protein-like C-terminal domain-containing protein</fullName>
    </recommendedName>
</protein>
<comment type="caution">
    <text evidence="3">The sequence shown here is derived from an EMBL/GenBank/DDBJ whole genome shotgun (WGS) entry which is preliminary data.</text>
</comment>